<dbReference type="KEGG" id="pstt:CH92_01515"/>
<protein>
    <submittedName>
        <fullName evidence="1">Uncharacterized protein</fullName>
    </submittedName>
</protein>
<gene>
    <name evidence="1" type="ORF">CH92_01515</name>
</gene>
<reference evidence="1 2" key="2">
    <citation type="submission" date="2014-03" db="EMBL/GenBank/DDBJ databases">
        <authorList>
            <person name="Baltrus D."/>
            <person name="Dougherty K."/>
        </authorList>
    </citation>
    <scope>NUCLEOTIDE SEQUENCE</scope>
    <source>
        <strain evidence="1 2">28a24</strain>
    </source>
</reference>
<name>W8RCY4_STUST</name>
<evidence type="ECO:0000313" key="2">
    <source>
        <dbReference type="Proteomes" id="UP000019522"/>
    </source>
</evidence>
<dbReference type="Proteomes" id="UP000019522">
    <property type="component" value="Chromosome"/>
</dbReference>
<accession>W8RCY4</accession>
<dbReference type="AlphaFoldDB" id="W8RCY4"/>
<reference evidence="2" key="1">
    <citation type="journal article" date="2014" name="Genome Announc.">
        <title>Complete Genome Sequence of the Highly Transformable Pseudomonas stutzeri Strain 28a24.</title>
        <authorList>
            <person name="Smith B.A."/>
            <person name="Dougherty K.M."/>
            <person name="Baltrus D.A."/>
        </authorList>
    </citation>
    <scope>NUCLEOTIDE SEQUENCE [LARGE SCALE GENOMIC DNA]</scope>
    <source>
        <strain evidence="2">28a24</strain>
    </source>
</reference>
<dbReference type="PATRIC" id="fig|316.77.peg.307"/>
<evidence type="ECO:0000313" key="1">
    <source>
        <dbReference type="EMBL" id="AHL77598.1"/>
    </source>
</evidence>
<sequence>MRPDRPGIPTDVFCSRGLLHGGGDLHNHVADALHRTGDLAELIAEFTGIAVNCEAAIALFAERLGSTVPPASNIRTRYHSR</sequence>
<proteinExistence type="predicted"/>
<dbReference type="EMBL" id="CP007441">
    <property type="protein sequence ID" value="AHL77598.1"/>
    <property type="molecule type" value="Genomic_DNA"/>
</dbReference>
<organism evidence="1 2">
    <name type="scientific">Stutzerimonas stutzeri</name>
    <name type="common">Pseudomonas stutzeri</name>
    <dbReference type="NCBI Taxonomy" id="316"/>
    <lineage>
        <taxon>Bacteria</taxon>
        <taxon>Pseudomonadati</taxon>
        <taxon>Pseudomonadota</taxon>
        <taxon>Gammaproteobacteria</taxon>
        <taxon>Pseudomonadales</taxon>
        <taxon>Pseudomonadaceae</taxon>
        <taxon>Stutzerimonas</taxon>
    </lineage>
</organism>